<name>A0A8J3PM34_9ACTN</name>
<gene>
    <name evidence="1" type="ORF">Pfl04_35250</name>
</gene>
<accession>A0A8J3PM34</accession>
<keyword evidence="2" id="KW-1185">Reference proteome</keyword>
<dbReference type="InterPro" id="IPR038282">
    <property type="entry name" value="DUF2267_sf"/>
</dbReference>
<sequence>MNYETFILSVEQLAQLPHEQAEQFTCTTLNTLLQRVSQGQAEDIAARLPVQLRRCALHQGPQATYDLDGYLNRLENLLGVDRSTAERVTRAVLATLWTAVGPKEFADMQAQLPGEFVSLIEAAVAQAPPRPREDEPPFRGPVSLDGFISRVAERAGLDTERAKRAAESVLEVLAMRVTDGQLEDMRPFLPYELRPALDRGLTRSRGRALPLSLDAFVEEITKREGVSRAEAEQHARAVLSVLHDVVGDKEFSDTISQLPVEYRTLVAQA</sequence>
<dbReference type="InterPro" id="IPR018727">
    <property type="entry name" value="DUF2267"/>
</dbReference>
<proteinExistence type="predicted"/>
<dbReference type="AlphaFoldDB" id="A0A8J3PM34"/>
<reference evidence="1" key="1">
    <citation type="submission" date="2021-01" db="EMBL/GenBank/DDBJ databases">
        <title>Whole genome shotgun sequence of Planosporangium flavigriseum NBRC 105377.</title>
        <authorList>
            <person name="Komaki H."/>
            <person name="Tamura T."/>
        </authorList>
    </citation>
    <scope>NUCLEOTIDE SEQUENCE</scope>
    <source>
        <strain evidence="1">NBRC 105377</strain>
    </source>
</reference>
<dbReference type="RefSeq" id="WP_168078302.1">
    <property type="nucleotide sequence ID" value="NZ_BAAAQJ010000007.1"/>
</dbReference>
<protein>
    <recommendedName>
        <fullName evidence="3">DUF2267 domain-containing protein</fullName>
    </recommendedName>
</protein>
<dbReference type="EMBL" id="BONU01000027">
    <property type="protein sequence ID" value="GIG75121.1"/>
    <property type="molecule type" value="Genomic_DNA"/>
</dbReference>
<comment type="caution">
    <text evidence="1">The sequence shown here is derived from an EMBL/GenBank/DDBJ whole genome shotgun (WGS) entry which is preliminary data.</text>
</comment>
<evidence type="ECO:0000313" key="2">
    <source>
        <dbReference type="Proteomes" id="UP000653674"/>
    </source>
</evidence>
<evidence type="ECO:0008006" key="3">
    <source>
        <dbReference type="Google" id="ProtNLM"/>
    </source>
</evidence>
<dbReference type="Pfam" id="PF10025">
    <property type="entry name" value="DUF2267"/>
    <property type="match status" value="2"/>
</dbReference>
<organism evidence="1 2">
    <name type="scientific">Planosporangium flavigriseum</name>
    <dbReference type="NCBI Taxonomy" id="373681"/>
    <lineage>
        <taxon>Bacteria</taxon>
        <taxon>Bacillati</taxon>
        <taxon>Actinomycetota</taxon>
        <taxon>Actinomycetes</taxon>
        <taxon>Micromonosporales</taxon>
        <taxon>Micromonosporaceae</taxon>
        <taxon>Planosporangium</taxon>
    </lineage>
</organism>
<evidence type="ECO:0000313" key="1">
    <source>
        <dbReference type="EMBL" id="GIG75121.1"/>
    </source>
</evidence>
<dbReference type="Gene3D" id="1.10.490.110">
    <property type="entry name" value="Uncharacterized conserved protein DUF2267"/>
    <property type="match status" value="2"/>
</dbReference>
<dbReference type="Proteomes" id="UP000653674">
    <property type="component" value="Unassembled WGS sequence"/>
</dbReference>